<evidence type="ECO:0000313" key="1">
    <source>
        <dbReference type="EMBL" id="KAJ8405317.1"/>
    </source>
</evidence>
<sequence>MADSNGRKWPVGIPSPKQCRAFTLLRERGEMDESRQAVTGDFNSAGGGVTLALVASGQARHSEGPESTDVS</sequence>
<proteinExistence type="predicted"/>
<gene>
    <name evidence="1" type="ORF">AAFF_G00323080</name>
</gene>
<accession>A0AAD7SMC2</accession>
<dbReference type="AlphaFoldDB" id="A0AAD7SMC2"/>
<dbReference type="EMBL" id="JAINUG010000049">
    <property type="protein sequence ID" value="KAJ8405317.1"/>
    <property type="molecule type" value="Genomic_DNA"/>
</dbReference>
<protein>
    <submittedName>
        <fullName evidence="1">Uncharacterized protein</fullName>
    </submittedName>
</protein>
<dbReference type="Proteomes" id="UP001221898">
    <property type="component" value="Unassembled WGS sequence"/>
</dbReference>
<reference evidence="1" key="1">
    <citation type="journal article" date="2023" name="Science">
        <title>Genome structures resolve the early diversification of teleost fishes.</title>
        <authorList>
            <person name="Parey E."/>
            <person name="Louis A."/>
            <person name="Montfort J."/>
            <person name="Bouchez O."/>
            <person name="Roques C."/>
            <person name="Iampietro C."/>
            <person name="Lluch J."/>
            <person name="Castinel A."/>
            <person name="Donnadieu C."/>
            <person name="Desvignes T."/>
            <person name="Floi Bucao C."/>
            <person name="Jouanno E."/>
            <person name="Wen M."/>
            <person name="Mejri S."/>
            <person name="Dirks R."/>
            <person name="Jansen H."/>
            <person name="Henkel C."/>
            <person name="Chen W.J."/>
            <person name="Zahm M."/>
            <person name="Cabau C."/>
            <person name="Klopp C."/>
            <person name="Thompson A.W."/>
            <person name="Robinson-Rechavi M."/>
            <person name="Braasch I."/>
            <person name="Lecointre G."/>
            <person name="Bobe J."/>
            <person name="Postlethwait J.H."/>
            <person name="Berthelot C."/>
            <person name="Roest Crollius H."/>
            <person name="Guiguen Y."/>
        </authorList>
    </citation>
    <scope>NUCLEOTIDE SEQUENCE</scope>
    <source>
        <strain evidence="1">NC1722</strain>
    </source>
</reference>
<name>A0AAD7SMC2_9TELE</name>
<organism evidence="1 2">
    <name type="scientific">Aldrovandia affinis</name>
    <dbReference type="NCBI Taxonomy" id="143900"/>
    <lineage>
        <taxon>Eukaryota</taxon>
        <taxon>Metazoa</taxon>
        <taxon>Chordata</taxon>
        <taxon>Craniata</taxon>
        <taxon>Vertebrata</taxon>
        <taxon>Euteleostomi</taxon>
        <taxon>Actinopterygii</taxon>
        <taxon>Neopterygii</taxon>
        <taxon>Teleostei</taxon>
        <taxon>Notacanthiformes</taxon>
        <taxon>Halosauridae</taxon>
        <taxon>Aldrovandia</taxon>
    </lineage>
</organism>
<evidence type="ECO:0000313" key="2">
    <source>
        <dbReference type="Proteomes" id="UP001221898"/>
    </source>
</evidence>
<comment type="caution">
    <text evidence="1">The sequence shown here is derived from an EMBL/GenBank/DDBJ whole genome shotgun (WGS) entry which is preliminary data.</text>
</comment>
<keyword evidence="2" id="KW-1185">Reference proteome</keyword>